<organism evidence="12 13">
    <name type="scientific">Ridgeia piscesae</name>
    <name type="common">Tubeworm</name>
    <dbReference type="NCBI Taxonomy" id="27915"/>
    <lineage>
        <taxon>Eukaryota</taxon>
        <taxon>Metazoa</taxon>
        <taxon>Spiralia</taxon>
        <taxon>Lophotrochozoa</taxon>
        <taxon>Annelida</taxon>
        <taxon>Polychaeta</taxon>
        <taxon>Sedentaria</taxon>
        <taxon>Canalipalpata</taxon>
        <taxon>Sabellida</taxon>
        <taxon>Siboglinidae</taxon>
        <taxon>Ridgeia</taxon>
    </lineage>
</organism>
<sequence>MYNAETTVSVAVTPDPSILPTIPPTPERCVKVMDTYKNSPLVKSFLAGAFSGTCSTILFQPLDLVKTRVQSPVALGEKPPGIITVFINVVRQEKPAALWKGLVPSLVRTVPGVGVYFTCLHALQREFGSSDPSPLESLSMGVCARSMAGLCMLPFTVIKTRYESGQFSYRSVAEALVTIYRMEGAKGLFSGLSATLMRDAPFSGLYLTFYIQTKKMVKNSGMVSEPRGPLVHFSCGILAGCLAGMVTQPADVVKTHMQLYPDRFQYLHTTAAYIYRKEGWVGFLRGITPRIMRRTMMAAMAWTVYEQVRHVVPRFVCFFPLNRCGVGSA</sequence>
<evidence type="ECO:0000256" key="8">
    <source>
        <dbReference type="ARBA" id="ARBA00023136"/>
    </source>
</evidence>
<keyword evidence="6 10" id="KW-1133">Transmembrane helix</keyword>
<keyword evidence="13" id="KW-1185">Reference proteome</keyword>
<gene>
    <name evidence="12" type="ORF">NP493_160g04000</name>
</gene>
<evidence type="ECO:0000256" key="5">
    <source>
        <dbReference type="ARBA" id="ARBA00022792"/>
    </source>
</evidence>
<name>A0AAD9P3T0_RIDPI</name>
<dbReference type="Gene3D" id="1.50.40.10">
    <property type="entry name" value="Mitochondrial carrier domain"/>
    <property type="match status" value="2"/>
</dbReference>
<dbReference type="EMBL" id="JAODUO010000160">
    <property type="protein sequence ID" value="KAK2187612.1"/>
    <property type="molecule type" value="Genomic_DNA"/>
</dbReference>
<dbReference type="InterPro" id="IPR030847">
    <property type="entry name" value="Hem25/SLC25A38"/>
</dbReference>
<dbReference type="GO" id="GO:0015187">
    <property type="term" value="F:glycine transmembrane transporter activity"/>
    <property type="evidence" value="ECO:0007669"/>
    <property type="project" value="UniProtKB-UniRule"/>
</dbReference>
<dbReference type="SUPFAM" id="SSF103506">
    <property type="entry name" value="Mitochondrial carrier"/>
    <property type="match status" value="1"/>
</dbReference>
<keyword evidence="5 10" id="KW-0999">Mitochondrion inner membrane</keyword>
<evidence type="ECO:0000256" key="6">
    <source>
        <dbReference type="ARBA" id="ARBA00022989"/>
    </source>
</evidence>
<dbReference type="PANTHER" id="PTHR46181:SF3">
    <property type="entry name" value="MITOCHONDRIAL GLYCINE TRANSPORTER"/>
    <property type="match status" value="1"/>
</dbReference>
<feature type="repeat" description="Solcar" evidence="11">
    <location>
        <begin position="227"/>
        <end position="311"/>
    </location>
</feature>
<evidence type="ECO:0000256" key="10">
    <source>
        <dbReference type="HAMAP-Rule" id="MF_03064"/>
    </source>
</evidence>
<reference evidence="12" key="1">
    <citation type="journal article" date="2023" name="Mol. Biol. Evol.">
        <title>Third-Generation Sequencing Reveals the Adaptive Role of the Epigenome in Three Deep-Sea Polychaetes.</title>
        <authorList>
            <person name="Perez M."/>
            <person name="Aroh O."/>
            <person name="Sun Y."/>
            <person name="Lan Y."/>
            <person name="Juniper S.K."/>
            <person name="Young C.R."/>
            <person name="Angers B."/>
            <person name="Qian P.Y."/>
        </authorList>
    </citation>
    <scope>NUCLEOTIDE SEQUENCE</scope>
    <source>
        <strain evidence="12">R07B-5</strain>
    </source>
</reference>
<keyword evidence="8 10" id="KW-0472">Membrane</keyword>
<keyword evidence="7 10" id="KW-0496">Mitochondrion</keyword>
<dbReference type="InterPro" id="IPR018108">
    <property type="entry name" value="MCP_transmembrane"/>
</dbReference>
<comment type="similarity">
    <text evidence="10">Belongs to the mitochondrial carrier (TC 2.A.29) family. SLC25A38 subfamily.</text>
</comment>
<comment type="function">
    <text evidence="10">Mitochondrial glycine transporter that imports glycine into the mitochondrial matrix. Plays an important role in providing glycine for the first enzymatic step in heme biosynthesis, the condensation of glycine with succinyl-CoA to produce 5-aminolevulinate (ALA) in the miochondrial matrix.</text>
</comment>
<accession>A0AAD9P3T0</accession>
<feature type="repeat" description="Solcar" evidence="11">
    <location>
        <begin position="39"/>
        <end position="126"/>
    </location>
</feature>
<keyword evidence="3 10" id="KW-0812">Transmembrane</keyword>
<evidence type="ECO:0000256" key="4">
    <source>
        <dbReference type="ARBA" id="ARBA00022737"/>
    </source>
</evidence>
<dbReference type="PROSITE" id="PS50920">
    <property type="entry name" value="SOLCAR"/>
    <property type="match status" value="3"/>
</dbReference>
<comment type="catalytic activity">
    <reaction evidence="9 10">
        <text>glycine(in) = glycine(out)</text>
        <dbReference type="Rhea" id="RHEA:70715"/>
        <dbReference type="ChEBI" id="CHEBI:57305"/>
    </reaction>
</comment>
<dbReference type="PRINTS" id="PR00926">
    <property type="entry name" value="MITOCARRIER"/>
</dbReference>
<comment type="subcellular location">
    <subcellularLocation>
        <location evidence="1">Membrane</location>
        <topology evidence="1">Multi-pass membrane protein</topology>
    </subcellularLocation>
    <subcellularLocation>
        <location evidence="10">Mitochondrion inner membrane</location>
        <topology evidence="10">Multi-pass membrane protein</topology>
    </subcellularLocation>
</comment>
<protein>
    <recommendedName>
        <fullName evidence="10">Mitochondrial glycine transporter</fullName>
    </recommendedName>
    <alternativeName>
        <fullName evidence="10">Solute carrier family 25 member 38 homolog</fullName>
    </alternativeName>
</protein>
<dbReference type="GO" id="GO:1904983">
    <property type="term" value="P:glycine import into mitochondrion"/>
    <property type="evidence" value="ECO:0007669"/>
    <property type="project" value="UniProtKB-UniRule"/>
</dbReference>
<evidence type="ECO:0000256" key="11">
    <source>
        <dbReference type="PROSITE-ProRule" id="PRU00282"/>
    </source>
</evidence>
<dbReference type="AlphaFoldDB" id="A0AAD9P3T0"/>
<dbReference type="Proteomes" id="UP001209878">
    <property type="component" value="Unassembled WGS sequence"/>
</dbReference>
<evidence type="ECO:0000313" key="12">
    <source>
        <dbReference type="EMBL" id="KAK2187612.1"/>
    </source>
</evidence>
<evidence type="ECO:0000313" key="13">
    <source>
        <dbReference type="Proteomes" id="UP001209878"/>
    </source>
</evidence>
<dbReference type="PANTHER" id="PTHR46181">
    <property type="entry name" value="MITOCHONDRIAL GLYCINE TRANSPORTER"/>
    <property type="match status" value="1"/>
</dbReference>
<evidence type="ECO:0000256" key="2">
    <source>
        <dbReference type="ARBA" id="ARBA00022448"/>
    </source>
</evidence>
<keyword evidence="4 10" id="KW-0677">Repeat</keyword>
<feature type="repeat" description="Solcar" evidence="11">
    <location>
        <begin position="132"/>
        <end position="216"/>
    </location>
</feature>
<dbReference type="GO" id="GO:0005743">
    <property type="term" value="C:mitochondrial inner membrane"/>
    <property type="evidence" value="ECO:0007669"/>
    <property type="project" value="UniProtKB-SubCell"/>
</dbReference>
<evidence type="ECO:0000256" key="3">
    <source>
        <dbReference type="ARBA" id="ARBA00022692"/>
    </source>
</evidence>
<evidence type="ECO:0000256" key="1">
    <source>
        <dbReference type="ARBA" id="ARBA00004141"/>
    </source>
</evidence>
<evidence type="ECO:0000256" key="7">
    <source>
        <dbReference type="ARBA" id="ARBA00023128"/>
    </source>
</evidence>
<evidence type="ECO:0000256" key="9">
    <source>
        <dbReference type="ARBA" id="ARBA00034060"/>
    </source>
</evidence>
<keyword evidence="2 10" id="KW-0813">Transport</keyword>
<dbReference type="InterPro" id="IPR002067">
    <property type="entry name" value="MCP"/>
</dbReference>
<comment type="caution">
    <text evidence="12">The sequence shown here is derived from an EMBL/GenBank/DDBJ whole genome shotgun (WGS) entry which is preliminary data.</text>
</comment>
<dbReference type="Pfam" id="PF00153">
    <property type="entry name" value="Mito_carr"/>
    <property type="match status" value="3"/>
</dbReference>
<dbReference type="InterPro" id="IPR023395">
    <property type="entry name" value="MCP_dom_sf"/>
</dbReference>
<dbReference type="HAMAP" id="MF_03064">
    <property type="entry name" value="SLC25A38"/>
    <property type="match status" value="1"/>
</dbReference>
<proteinExistence type="inferred from homology"/>